<protein>
    <recommendedName>
        <fullName evidence="2">sucrose-phosphate synthase</fullName>
        <ecNumber evidence="2">2.4.1.14</ecNumber>
    </recommendedName>
</protein>
<evidence type="ECO:0000256" key="2">
    <source>
        <dbReference type="ARBA" id="ARBA00012536"/>
    </source>
</evidence>
<comment type="similarity">
    <text evidence="1">Belongs to the glycosyltransferase 1 family.</text>
</comment>
<keyword evidence="3" id="KW-0328">Glycosyltransferase</keyword>
<evidence type="ECO:0000313" key="8">
    <source>
        <dbReference type="EMBL" id="NBG88249.1"/>
    </source>
</evidence>
<dbReference type="GO" id="GO:0046524">
    <property type="term" value="F:sucrose-phosphate synthase activity"/>
    <property type="evidence" value="ECO:0007669"/>
    <property type="project" value="UniProtKB-EC"/>
</dbReference>
<comment type="catalytic activity">
    <reaction evidence="5">
        <text>beta-D-fructose 6-phosphate + UDP-alpha-D-glucose = sucrose 6(F)-phosphate + UDP + H(+)</text>
        <dbReference type="Rhea" id="RHEA:22172"/>
        <dbReference type="ChEBI" id="CHEBI:15378"/>
        <dbReference type="ChEBI" id="CHEBI:57634"/>
        <dbReference type="ChEBI" id="CHEBI:57723"/>
        <dbReference type="ChEBI" id="CHEBI:58223"/>
        <dbReference type="ChEBI" id="CHEBI:58885"/>
        <dbReference type="EC" id="2.4.1.14"/>
    </reaction>
</comment>
<dbReference type="InterPro" id="IPR001296">
    <property type="entry name" value="Glyco_trans_1"/>
</dbReference>
<dbReference type="Pfam" id="PF00534">
    <property type="entry name" value="Glycos_transf_1"/>
    <property type="match status" value="1"/>
</dbReference>
<accession>A0AA43XL29</accession>
<dbReference type="InterPro" id="IPR028098">
    <property type="entry name" value="Glyco_trans_4-like_N"/>
</dbReference>
<reference evidence="8 9" key="1">
    <citation type="submission" date="2019-04" db="EMBL/GenBank/DDBJ databases">
        <title>Isachenkonia alkalipeptolytica gen. nov. sp. nov. a new anaerobic, alkiliphilic organothrophic bacterium capable to reduce synthesized ferrihydrite isolated from a soda lake.</title>
        <authorList>
            <person name="Toshchakov S.V."/>
            <person name="Zavarzina D.G."/>
            <person name="Zhilina T.N."/>
            <person name="Kostrikina N.A."/>
            <person name="Kublanov I.V."/>
        </authorList>
    </citation>
    <scope>NUCLEOTIDE SEQUENCE [LARGE SCALE GENOMIC DNA]</scope>
    <source>
        <strain evidence="8 9">Z-1701</strain>
    </source>
</reference>
<dbReference type="SUPFAM" id="SSF53756">
    <property type="entry name" value="UDP-Glycosyltransferase/glycogen phosphorylase"/>
    <property type="match status" value="1"/>
</dbReference>
<sequence length="483" mass="55100">MWEESLPFRDFKSSWKRRKKRMRIGFMNPQGNFDNKDSYWTAHPDFGGQLVYVKELALALDQLGVDVEIFTRRIEDPEWGEFREKEEIYENSGVKIIRIPFGPKGFLNKEKLWPYLREYAEGVSAYYEGQGRRPDFMTAHYGDGGLSAVYFKELTGVSFSFTAHSLGAQKMDKLKVSKSNEGDMNRIYRFSERIAAERRTMEEASLIFVSTNQERMNQYAHARYKGAVSPEDEKIKVVPPGVNLKIFNTHRENSEEARTQAELHNSLKRDLREDRFGLPIIFISGRLEKKKNHLGLVKAYGENPPLQQRGNLLIALRGVKDPYRGYQTLKDEEKAVMDSLMDGINRMDMKGKVAFVTLESQEQLAAAYRWIGNTGGLLALPSLYEPFGLAVVEAMACGLVVAATKNGGPSEILREKGEAFGFLMNPEDPGDMGKVLEKALGDQKLWQCLRKKGIQRVHQKYTWESTAKGYLKGIKEHLGEKPL</sequence>
<proteinExistence type="inferred from homology"/>
<evidence type="ECO:0000313" key="9">
    <source>
        <dbReference type="Proteomes" id="UP000449710"/>
    </source>
</evidence>
<dbReference type="PANTHER" id="PTHR46039">
    <property type="entry name" value="SUCROSE-PHOSPHATE SYNTHASE 3-RELATED"/>
    <property type="match status" value="1"/>
</dbReference>
<keyword evidence="4" id="KW-0808">Transferase</keyword>
<dbReference type="EMBL" id="SUMG01000006">
    <property type="protein sequence ID" value="NBG88249.1"/>
    <property type="molecule type" value="Genomic_DNA"/>
</dbReference>
<evidence type="ECO:0000256" key="1">
    <source>
        <dbReference type="ARBA" id="ARBA00006530"/>
    </source>
</evidence>
<evidence type="ECO:0000256" key="5">
    <source>
        <dbReference type="ARBA" id="ARBA00047471"/>
    </source>
</evidence>
<dbReference type="Proteomes" id="UP000449710">
    <property type="component" value="Unassembled WGS sequence"/>
</dbReference>
<feature type="domain" description="Glycosyl transferase family 1" evidence="6">
    <location>
        <begin position="279"/>
        <end position="455"/>
    </location>
</feature>
<evidence type="ECO:0000259" key="7">
    <source>
        <dbReference type="Pfam" id="PF13579"/>
    </source>
</evidence>
<name>A0AA43XL29_9CLOT</name>
<dbReference type="EC" id="2.4.1.14" evidence="2"/>
<organism evidence="8 9">
    <name type="scientific">Isachenkonia alkalipeptolytica</name>
    <dbReference type="NCBI Taxonomy" id="2565777"/>
    <lineage>
        <taxon>Bacteria</taxon>
        <taxon>Bacillati</taxon>
        <taxon>Bacillota</taxon>
        <taxon>Clostridia</taxon>
        <taxon>Eubacteriales</taxon>
        <taxon>Clostridiaceae</taxon>
        <taxon>Isachenkonia</taxon>
    </lineage>
</organism>
<evidence type="ECO:0000256" key="3">
    <source>
        <dbReference type="ARBA" id="ARBA00022676"/>
    </source>
</evidence>
<dbReference type="PANTHER" id="PTHR46039:SF5">
    <property type="entry name" value="SUCROSE-PHOSPHATE SYNTHASE 3-RELATED"/>
    <property type="match status" value="1"/>
</dbReference>
<feature type="domain" description="Glycosyltransferase subfamily 4-like N-terminal" evidence="7">
    <location>
        <begin position="47"/>
        <end position="241"/>
    </location>
</feature>
<dbReference type="InterPro" id="IPR044161">
    <property type="entry name" value="SPS"/>
</dbReference>
<evidence type="ECO:0000256" key="4">
    <source>
        <dbReference type="ARBA" id="ARBA00022679"/>
    </source>
</evidence>
<dbReference type="AlphaFoldDB" id="A0AA43XL29"/>
<keyword evidence="9" id="KW-1185">Reference proteome</keyword>
<gene>
    <name evidence="8" type="ORF">ISALK_07020</name>
</gene>
<dbReference type="Gene3D" id="3.40.50.2000">
    <property type="entry name" value="Glycogen Phosphorylase B"/>
    <property type="match status" value="2"/>
</dbReference>
<evidence type="ECO:0000259" key="6">
    <source>
        <dbReference type="Pfam" id="PF00534"/>
    </source>
</evidence>
<comment type="caution">
    <text evidence="8">The sequence shown here is derived from an EMBL/GenBank/DDBJ whole genome shotgun (WGS) entry which is preliminary data.</text>
</comment>
<dbReference type="Pfam" id="PF13579">
    <property type="entry name" value="Glyco_trans_4_4"/>
    <property type="match status" value="1"/>
</dbReference>